<dbReference type="EMBL" id="PNCL01000012">
    <property type="protein sequence ID" value="TMP61955.1"/>
    <property type="molecule type" value="Genomic_DNA"/>
</dbReference>
<reference evidence="3 5" key="1">
    <citation type="submission" date="2017-12" db="EMBL/GenBank/DDBJ databases">
        <authorList>
            <person name="Paulsen S."/>
            <person name="Gram L.K."/>
        </authorList>
    </citation>
    <scope>NUCLEOTIDE SEQUENCE [LARGE SCALE GENOMIC DNA]</scope>
    <source>
        <strain evidence="3 5">S2231</strain>
        <strain evidence="2">S2233</strain>
    </source>
</reference>
<dbReference type="EMBL" id="PNCK01000011">
    <property type="protein sequence ID" value="TMP46032.1"/>
    <property type="molecule type" value="Genomic_DNA"/>
</dbReference>
<dbReference type="Proteomes" id="UP000307706">
    <property type="component" value="Unassembled WGS sequence"/>
</dbReference>
<reference evidence="5" key="2">
    <citation type="submission" date="2019-06" db="EMBL/GenBank/DDBJ databases">
        <title>Co-occurence of chitin degradation, pigmentation and bioactivity in marine Pseudoalteromonas.</title>
        <authorList>
            <person name="Sonnenschein E.C."/>
            <person name="Bech P.K."/>
        </authorList>
    </citation>
    <scope>NUCLEOTIDE SEQUENCE [LARGE SCALE GENOMIC DNA]</scope>
    <source>
        <strain evidence="5">S2231</strain>
        <strain evidence="2">S2233</strain>
    </source>
</reference>
<dbReference type="Proteomes" id="UP000305730">
    <property type="component" value="Unassembled WGS sequence"/>
</dbReference>
<evidence type="ECO:0000313" key="2">
    <source>
        <dbReference type="EMBL" id="TMP46032.1"/>
    </source>
</evidence>
<keyword evidence="1" id="KW-0812">Transmembrane</keyword>
<proteinExistence type="predicted"/>
<keyword evidence="1" id="KW-1133">Transmembrane helix</keyword>
<reference evidence="3" key="3">
    <citation type="submission" date="2019-09" db="EMBL/GenBank/DDBJ databases">
        <title>Co-occurence of chitin degradation, pigmentation and bioactivity in marine Pseudoalteromonas.</title>
        <authorList>
            <person name="Sonnenschein E.C."/>
            <person name="Bech P.K."/>
        </authorList>
    </citation>
    <scope>NUCLEOTIDE SEQUENCE</scope>
    <source>
        <strain evidence="3">S2231</strain>
        <strain evidence="4">S2233</strain>
    </source>
</reference>
<comment type="caution">
    <text evidence="3">The sequence shown here is derived from an EMBL/GenBank/DDBJ whole genome shotgun (WGS) entry which is preliminary data.</text>
</comment>
<evidence type="ECO:0000256" key="1">
    <source>
        <dbReference type="SAM" id="Phobius"/>
    </source>
</evidence>
<keyword evidence="4" id="KW-1185">Reference proteome</keyword>
<feature type="transmembrane region" description="Helical" evidence="1">
    <location>
        <begin position="24"/>
        <end position="41"/>
    </location>
</feature>
<keyword evidence="1" id="KW-0472">Membrane</keyword>
<sequence>MFGKWSNLIIGTIFLVLGIQDQHVVFIIIGLLCLSVAVSTIPKFEKKIAAWLTAKKASR</sequence>
<dbReference type="RefSeq" id="WP_119860308.1">
    <property type="nucleotide sequence ID" value="NZ_PNCK01000011.1"/>
</dbReference>
<evidence type="ECO:0000313" key="5">
    <source>
        <dbReference type="Proteomes" id="UP000307706"/>
    </source>
</evidence>
<evidence type="ECO:0000313" key="3">
    <source>
        <dbReference type="EMBL" id="TMP61955.1"/>
    </source>
</evidence>
<evidence type="ECO:0000313" key="4">
    <source>
        <dbReference type="Proteomes" id="UP000305730"/>
    </source>
</evidence>
<organism evidence="3 5">
    <name type="scientific">Pseudoalteromonas citrea</name>
    <dbReference type="NCBI Taxonomy" id="43655"/>
    <lineage>
        <taxon>Bacteria</taxon>
        <taxon>Pseudomonadati</taxon>
        <taxon>Pseudomonadota</taxon>
        <taxon>Gammaproteobacteria</taxon>
        <taxon>Alteromonadales</taxon>
        <taxon>Pseudoalteromonadaceae</taxon>
        <taxon>Pseudoalteromonas</taxon>
    </lineage>
</organism>
<protein>
    <submittedName>
        <fullName evidence="3">Uncharacterized protein</fullName>
    </submittedName>
</protein>
<dbReference type="AlphaFoldDB" id="A0A5S3XTY3"/>
<accession>A0A5S3XTY3</accession>
<gene>
    <name evidence="3" type="ORF">CWB96_02800</name>
    <name evidence="2" type="ORF">CWB97_02715</name>
</gene>
<name>A0A5S3XTY3_9GAMM</name>